<dbReference type="PANTHER" id="PTHR46641">
    <property type="entry name" value="FMRFAMIDE RECEPTOR-RELATED"/>
    <property type="match status" value="1"/>
</dbReference>
<evidence type="ECO:0000256" key="4">
    <source>
        <dbReference type="ARBA" id="ARBA00023136"/>
    </source>
</evidence>
<dbReference type="EMBL" id="JASAOG010000072">
    <property type="protein sequence ID" value="KAK0055085.1"/>
    <property type="molecule type" value="Genomic_DNA"/>
</dbReference>
<dbReference type="GO" id="GO:0016020">
    <property type="term" value="C:membrane"/>
    <property type="evidence" value="ECO:0007669"/>
    <property type="project" value="UniProtKB-SubCell"/>
</dbReference>
<evidence type="ECO:0000259" key="6">
    <source>
        <dbReference type="PROSITE" id="PS50262"/>
    </source>
</evidence>
<keyword evidence="7" id="KW-0675">Receptor</keyword>
<evidence type="ECO:0000313" key="7">
    <source>
        <dbReference type="EMBL" id="KAK0055085.1"/>
    </source>
</evidence>
<protein>
    <submittedName>
        <fullName evidence="7">N-formyl peptide receptor 2</fullName>
    </submittedName>
</protein>
<feature type="transmembrane region" description="Helical" evidence="5">
    <location>
        <begin position="164"/>
        <end position="183"/>
    </location>
</feature>
<dbReference type="Proteomes" id="UP001233172">
    <property type="component" value="Unassembled WGS sequence"/>
</dbReference>
<dbReference type="AlphaFoldDB" id="A0AAD8F8C1"/>
<accession>A0AAD8F8C1</accession>
<comment type="caution">
    <text evidence="7">The sequence shown here is derived from an EMBL/GenBank/DDBJ whole genome shotgun (WGS) entry which is preliminary data.</text>
</comment>
<dbReference type="InterPro" id="IPR019427">
    <property type="entry name" value="7TM_GPCR_serpentine_rcpt_Srw"/>
</dbReference>
<gene>
    <name evidence="7" type="ORF">Bpfe_015376</name>
</gene>
<keyword evidence="3 5" id="KW-1133">Transmembrane helix</keyword>
<evidence type="ECO:0000256" key="5">
    <source>
        <dbReference type="SAM" id="Phobius"/>
    </source>
</evidence>
<dbReference type="InterPro" id="IPR017452">
    <property type="entry name" value="GPCR_Rhodpsn_7TM"/>
</dbReference>
<sequence length="359" mass="40437">MVANNWKMVETTYTVHGLTSTPSTVYDDGGLVSDETRMIFQIVNFATICQAIDVFGTVTNVINAIIFARMGFNDSVNVSLFGLAISDLGCLVTLIWLNTCFNPLFNQSDIPFEAVEIQYLTAGWPHVSFTRVTSWITAFITLERCLCITIPLKVKLLITPKRVAGVVVLIFLIMVVVTLPVYYCNQFDWKYYPSKNRTLLGLVFTADREAIERILFTINSVVIPFSAFFAVIICTVVLVIKLKEKTKWRQSSTAAGKSENVSGRDQKVARMIVMVSALFIACFTPMTLFFVGMIVVPELSITGKYRNIFFICSSFSFILESTNSSLNIFIYYSMSSKYKSQFNRMFCITSQTVDGKEEL</sequence>
<feature type="transmembrane region" description="Helical" evidence="5">
    <location>
        <begin position="38"/>
        <end position="66"/>
    </location>
</feature>
<feature type="transmembrane region" description="Helical" evidence="5">
    <location>
        <begin position="78"/>
        <end position="97"/>
    </location>
</feature>
<keyword evidence="8" id="KW-1185">Reference proteome</keyword>
<dbReference type="PRINTS" id="PR00237">
    <property type="entry name" value="GPCRRHODOPSN"/>
</dbReference>
<keyword evidence="2 5" id="KW-0812">Transmembrane</keyword>
<feature type="domain" description="G-protein coupled receptors family 1 profile" evidence="6">
    <location>
        <begin position="56"/>
        <end position="331"/>
    </location>
</feature>
<dbReference type="Gene3D" id="1.20.1070.10">
    <property type="entry name" value="Rhodopsin 7-helix transmembrane proteins"/>
    <property type="match status" value="1"/>
</dbReference>
<feature type="transmembrane region" description="Helical" evidence="5">
    <location>
        <begin position="272"/>
        <end position="296"/>
    </location>
</feature>
<proteinExistence type="predicted"/>
<dbReference type="PANTHER" id="PTHR46641:SF2">
    <property type="entry name" value="FMRFAMIDE RECEPTOR"/>
    <property type="match status" value="1"/>
</dbReference>
<evidence type="ECO:0000256" key="3">
    <source>
        <dbReference type="ARBA" id="ARBA00022989"/>
    </source>
</evidence>
<feature type="transmembrane region" description="Helical" evidence="5">
    <location>
        <begin position="308"/>
        <end position="332"/>
    </location>
</feature>
<name>A0AAD8F8C1_BIOPF</name>
<organism evidence="7 8">
    <name type="scientific">Biomphalaria pfeifferi</name>
    <name type="common">Bloodfluke planorb</name>
    <name type="synonym">Freshwater snail</name>
    <dbReference type="NCBI Taxonomy" id="112525"/>
    <lineage>
        <taxon>Eukaryota</taxon>
        <taxon>Metazoa</taxon>
        <taxon>Spiralia</taxon>
        <taxon>Lophotrochozoa</taxon>
        <taxon>Mollusca</taxon>
        <taxon>Gastropoda</taxon>
        <taxon>Heterobranchia</taxon>
        <taxon>Euthyneura</taxon>
        <taxon>Panpulmonata</taxon>
        <taxon>Hygrophila</taxon>
        <taxon>Lymnaeoidea</taxon>
        <taxon>Planorbidae</taxon>
        <taxon>Biomphalaria</taxon>
    </lineage>
</organism>
<evidence type="ECO:0000313" key="8">
    <source>
        <dbReference type="Proteomes" id="UP001233172"/>
    </source>
</evidence>
<reference evidence="7" key="2">
    <citation type="submission" date="2023-04" db="EMBL/GenBank/DDBJ databases">
        <authorList>
            <person name="Bu L."/>
            <person name="Lu L."/>
            <person name="Laidemitt M.R."/>
            <person name="Zhang S.M."/>
            <person name="Mutuku M."/>
            <person name="Mkoji G."/>
            <person name="Steinauer M."/>
            <person name="Loker E.S."/>
        </authorList>
    </citation>
    <scope>NUCLEOTIDE SEQUENCE</scope>
    <source>
        <strain evidence="7">KasaAsao</strain>
        <tissue evidence="7">Whole Snail</tissue>
    </source>
</reference>
<comment type="subcellular location">
    <subcellularLocation>
        <location evidence="1">Membrane</location>
    </subcellularLocation>
</comment>
<dbReference type="SUPFAM" id="SSF81321">
    <property type="entry name" value="Family A G protein-coupled receptor-like"/>
    <property type="match status" value="1"/>
</dbReference>
<dbReference type="Pfam" id="PF10324">
    <property type="entry name" value="7TM_GPCR_Srw"/>
    <property type="match status" value="1"/>
</dbReference>
<dbReference type="PROSITE" id="PS50262">
    <property type="entry name" value="G_PROTEIN_RECEP_F1_2"/>
    <property type="match status" value="1"/>
</dbReference>
<evidence type="ECO:0000256" key="1">
    <source>
        <dbReference type="ARBA" id="ARBA00004370"/>
    </source>
</evidence>
<dbReference type="InterPro" id="IPR000276">
    <property type="entry name" value="GPCR_Rhodpsn"/>
</dbReference>
<keyword evidence="4 5" id="KW-0472">Membrane</keyword>
<dbReference type="GO" id="GO:0008528">
    <property type="term" value="F:G protein-coupled peptide receptor activity"/>
    <property type="evidence" value="ECO:0007669"/>
    <property type="project" value="InterPro"/>
</dbReference>
<evidence type="ECO:0000256" key="2">
    <source>
        <dbReference type="ARBA" id="ARBA00022692"/>
    </source>
</evidence>
<dbReference type="InterPro" id="IPR052954">
    <property type="entry name" value="GPCR-Ligand_Int"/>
</dbReference>
<feature type="transmembrane region" description="Helical" evidence="5">
    <location>
        <begin position="214"/>
        <end position="240"/>
    </location>
</feature>
<reference evidence="7" key="1">
    <citation type="journal article" date="2023" name="PLoS Negl. Trop. Dis.">
        <title>A genome sequence for Biomphalaria pfeifferi, the major vector snail for the human-infecting parasite Schistosoma mansoni.</title>
        <authorList>
            <person name="Bu L."/>
            <person name="Lu L."/>
            <person name="Laidemitt M.R."/>
            <person name="Zhang S.M."/>
            <person name="Mutuku M."/>
            <person name="Mkoji G."/>
            <person name="Steinauer M."/>
            <person name="Loker E.S."/>
        </authorList>
    </citation>
    <scope>NUCLEOTIDE SEQUENCE</scope>
    <source>
        <strain evidence="7">KasaAsao</strain>
    </source>
</reference>